<keyword evidence="2" id="KW-1185">Reference proteome</keyword>
<sequence length="210" mass="24344">MNGYREDNSFCYFHPKEFVVGVCPLCLNERLLVLAAKQGQLPSSRATHRPQSFTNPTRKPSISLPKIFALDSLLNRLEFRHWKSDNNSGKSDASTSPEESFISIKFEDNGAASWEKGTSEQCAKFWNHNLNKQNKDFKQSKDTEDTMTVIDHAKPRASLRWRKRIGQLFQVIRWKRSNKANNVCHVGTKFEGVKVRKSWLRTLTKRRTKE</sequence>
<protein>
    <submittedName>
        <fullName evidence="1">Uncharacterized protein</fullName>
    </submittedName>
</protein>
<dbReference type="PANTHER" id="PTHR35995">
    <property type="entry name" value="OS04G0690500 PROTEIN"/>
    <property type="match status" value="1"/>
</dbReference>
<dbReference type="EMBL" id="JARPOI010000016">
    <property type="protein sequence ID" value="KAJ9146308.1"/>
    <property type="molecule type" value="Genomic_DNA"/>
</dbReference>
<proteinExistence type="predicted"/>
<dbReference type="PANTHER" id="PTHR35995:SF1">
    <property type="entry name" value="OS04G0690500 PROTEIN"/>
    <property type="match status" value="1"/>
</dbReference>
<dbReference type="Proteomes" id="UP001174677">
    <property type="component" value="Chromosome 16"/>
</dbReference>
<organism evidence="1 2">
    <name type="scientific">Hevea brasiliensis</name>
    <name type="common">Para rubber tree</name>
    <name type="synonym">Siphonia brasiliensis</name>
    <dbReference type="NCBI Taxonomy" id="3981"/>
    <lineage>
        <taxon>Eukaryota</taxon>
        <taxon>Viridiplantae</taxon>
        <taxon>Streptophyta</taxon>
        <taxon>Embryophyta</taxon>
        <taxon>Tracheophyta</taxon>
        <taxon>Spermatophyta</taxon>
        <taxon>Magnoliopsida</taxon>
        <taxon>eudicotyledons</taxon>
        <taxon>Gunneridae</taxon>
        <taxon>Pentapetalae</taxon>
        <taxon>rosids</taxon>
        <taxon>fabids</taxon>
        <taxon>Malpighiales</taxon>
        <taxon>Euphorbiaceae</taxon>
        <taxon>Crotonoideae</taxon>
        <taxon>Micrandreae</taxon>
        <taxon>Hevea</taxon>
    </lineage>
</organism>
<gene>
    <name evidence="1" type="ORF">P3X46_028590</name>
</gene>
<evidence type="ECO:0000313" key="2">
    <source>
        <dbReference type="Proteomes" id="UP001174677"/>
    </source>
</evidence>
<dbReference type="Pfam" id="PF05340">
    <property type="entry name" value="DUF740"/>
    <property type="match status" value="1"/>
</dbReference>
<dbReference type="InterPro" id="IPR008004">
    <property type="entry name" value="OCTOPUS-like"/>
</dbReference>
<name>A0ABQ9KPH0_HEVBR</name>
<accession>A0ABQ9KPH0</accession>
<reference evidence="1" key="1">
    <citation type="journal article" date="2023" name="Plant Biotechnol. J.">
        <title>Chromosome-level wild Hevea brasiliensis genome provides new tools for genomic-assisted breeding and valuable loci to elevate rubber yield.</title>
        <authorList>
            <person name="Cheng H."/>
            <person name="Song X."/>
            <person name="Hu Y."/>
            <person name="Wu T."/>
            <person name="Yang Q."/>
            <person name="An Z."/>
            <person name="Feng S."/>
            <person name="Deng Z."/>
            <person name="Wu W."/>
            <person name="Zeng X."/>
            <person name="Tu M."/>
            <person name="Wang X."/>
            <person name="Huang H."/>
        </authorList>
    </citation>
    <scope>NUCLEOTIDE SEQUENCE</scope>
    <source>
        <strain evidence="1">MT/VB/25A 57/8</strain>
    </source>
</reference>
<comment type="caution">
    <text evidence="1">The sequence shown here is derived from an EMBL/GenBank/DDBJ whole genome shotgun (WGS) entry which is preliminary data.</text>
</comment>
<evidence type="ECO:0000313" key="1">
    <source>
        <dbReference type="EMBL" id="KAJ9146308.1"/>
    </source>
</evidence>